<evidence type="ECO:0000259" key="7">
    <source>
        <dbReference type="Pfam" id="PF06271"/>
    </source>
</evidence>
<name>A0A3A8A7M8_9HYPH</name>
<dbReference type="PANTHER" id="PTHR36115">
    <property type="entry name" value="PROLINE-RICH ANTIGEN HOMOLOG-RELATED"/>
    <property type="match status" value="1"/>
</dbReference>
<dbReference type="InterPro" id="IPR051791">
    <property type="entry name" value="Pra-immunoreactive"/>
</dbReference>
<keyword evidence="4 6" id="KW-1133">Transmembrane helix</keyword>
<feature type="transmembrane region" description="Helical" evidence="6">
    <location>
        <begin position="111"/>
        <end position="135"/>
    </location>
</feature>
<evidence type="ECO:0000256" key="5">
    <source>
        <dbReference type="ARBA" id="ARBA00023136"/>
    </source>
</evidence>
<feature type="transmembrane region" description="Helical" evidence="6">
    <location>
        <begin position="60"/>
        <end position="79"/>
    </location>
</feature>
<gene>
    <name evidence="8" type="ORF">DEM25_011700</name>
</gene>
<proteinExistence type="predicted"/>
<dbReference type="AlphaFoldDB" id="A0A3A8A7M8"/>
<evidence type="ECO:0000256" key="4">
    <source>
        <dbReference type="ARBA" id="ARBA00022989"/>
    </source>
</evidence>
<dbReference type="InterPro" id="IPR010432">
    <property type="entry name" value="RDD"/>
</dbReference>
<comment type="caution">
    <text evidence="8">The sequence shown here is derived from an EMBL/GenBank/DDBJ whole genome shotgun (WGS) entry which is preliminary data.</text>
</comment>
<keyword evidence="3 6" id="KW-0812">Transmembrane</keyword>
<dbReference type="PANTHER" id="PTHR36115:SF9">
    <property type="entry name" value="LMO1584 PROTEIN"/>
    <property type="match status" value="1"/>
</dbReference>
<keyword evidence="9" id="KW-1185">Reference proteome</keyword>
<dbReference type="Proteomes" id="UP000246132">
    <property type="component" value="Unassembled WGS sequence"/>
</dbReference>
<evidence type="ECO:0000313" key="8">
    <source>
        <dbReference type="EMBL" id="RKF06292.1"/>
    </source>
</evidence>
<evidence type="ECO:0000256" key="1">
    <source>
        <dbReference type="ARBA" id="ARBA00004651"/>
    </source>
</evidence>
<evidence type="ECO:0000256" key="3">
    <source>
        <dbReference type="ARBA" id="ARBA00022692"/>
    </source>
</evidence>
<sequence length="161" mass="17645">MTQTDTIISTAPAGFDDWRLFEGVRTRRVLAFAVDYALVILLVALAVPVVGLLGVVTFGIAWLLYAVLAPLVALSYIAWTVGGPEQATLGMRMAGIRLVRYDGQPIDWMTAIVHAVLFWAANVILTPFIVLVALFTRHKRLLHDLALGTTVVRTERFLAVA</sequence>
<evidence type="ECO:0000256" key="2">
    <source>
        <dbReference type="ARBA" id="ARBA00022475"/>
    </source>
</evidence>
<keyword evidence="2" id="KW-1003">Cell membrane</keyword>
<dbReference type="Pfam" id="PF06271">
    <property type="entry name" value="RDD"/>
    <property type="match status" value="1"/>
</dbReference>
<protein>
    <submittedName>
        <fullName evidence="8">RDD family protein</fullName>
    </submittedName>
</protein>
<comment type="subcellular location">
    <subcellularLocation>
        <location evidence="1">Cell membrane</location>
        <topology evidence="1">Multi-pass membrane protein</topology>
    </subcellularLocation>
</comment>
<feature type="transmembrane region" description="Helical" evidence="6">
    <location>
        <begin position="29"/>
        <end position="53"/>
    </location>
</feature>
<evidence type="ECO:0000256" key="6">
    <source>
        <dbReference type="SAM" id="Phobius"/>
    </source>
</evidence>
<dbReference type="OrthoDB" id="7270324at2"/>
<dbReference type="GO" id="GO:0005886">
    <property type="term" value="C:plasma membrane"/>
    <property type="evidence" value="ECO:0007669"/>
    <property type="project" value="UniProtKB-SubCell"/>
</dbReference>
<organism evidence="8 9">
    <name type="scientific">Oceaniradius stylonematis</name>
    <dbReference type="NCBI Taxonomy" id="2184161"/>
    <lineage>
        <taxon>Bacteria</taxon>
        <taxon>Pseudomonadati</taxon>
        <taxon>Pseudomonadota</taxon>
        <taxon>Alphaproteobacteria</taxon>
        <taxon>Hyphomicrobiales</taxon>
        <taxon>Ahrensiaceae</taxon>
        <taxon>Oceaniradius</taxon>
    </lineage>
</organism>
<dbReference type="EMBL" id="QFWV02000007">
    <property type="protein sequence ID" value="RKF06292.1"/>
    <property type="molecule type" value="Genomic_DNA"/>
</dbReference>
<keyword evidence="5 6" id="KW-0472">Membrane</keyword>
<accession>A0A3A8A7M8</accession>
<evidence type="ECO:0000313" key="9">
    <source>
        <dbReference type="Proteomes" id="UP000246132"/>
    </source>
</evidence>
<feature type="domain" description="RDD" evidence="7">
    <location>
        <begin position="26"/>
        <end position="147"/>
    </location>
</feature>
<reference evidence="8 9" key="1">
    <citation type="journal article" date="2018" name="Int. J. Syst. Bacteriol.">
        <title>Oceaniradius stylonemae gen. nov., sp. nov., isolated from a red alga, Stylonema cornu-cervi.</title>
        <authorList>
            <person name="Jeong S."/>
        </authorList>
    </citation>
    <scope>NUCLEOTIDE SEQUENCE [LARGE SCALE GENOMIC DNA]</scope>
    <source>
        <strain evidence="8 9">StC1</strain>
    </source>
</reference>
<dbReference type="RefSeq" id="WP_109765934.1">
    <property type="nucleotide sequence ID" value="NZ_JASHJV010000001.1"/>
</dbReference>